<sequence>MKILILVIYSEHNEENLHIFKKMVNIHRSYINNFEGVSSYFVQMRENRNQHQNQNVEIDKDFIYVKGKEKLLNIMHKTIEASDYLINVLGKNYDYIVRTNISTIINIPKLKYYLNELPKSNLYTGGTILKLNWLDFASGIVDNSLFGTEYASGTFIIFTQDIMNLILQNKSNIRYDIVDDLSFGVFIKRYIPEIIENMQKYKTEKYEIVSTVLIPDCKINTDLIYYRNRIDVHNIEHSRYTDVYNMQKIVERIYNNL</sequence>
<protein>
    <recommendedName>
        <fullName evidence="2">Glycosyltransferase</fullName>
    </recommendedName>
</protein>
<proteinExistence type="predicted"/>
<dbReference type="EMBL" id="MN739931">
    <property type="protein sequence ID" value="QHT78422.1"/>
    <property type="molecule type" value="Genomic_DNA"/>
</dbReference>
<evidence type="ECO:0008006" key="2">
    <source>
        <dbReference type="Google" id="ProtNLM"/>
    </source>
</evidence>
<reference evidence="1" key="1">
    <citation type="journal article" date="2020" name="Nature">
        <title>Giant virus diversity and host interactions through global metagenomics.</title>
        <authorList>
            <person name="Schulz F."/>
            <person name="Roux S."/>
            <person name="Paez-Espino D."/>
            <person name="Jungbluth S."/>
            <person name="Walsh D.A."/>
            <person name="Denef V.J."/>
            <person name="McMahon K.D."/>
            <person name="Konstantinidis K.T."/>
            <person name="Eloe-Fadrosh E.A."/>
            <person name="Kyrpides N.C."/>
            <person name="Woyke T."/>
        </authorList>
    </citation>
    <scope>NUCLEOTIDE SEQUENCE</scope>
    <source>
        <strain evidence="1">GVMAG-M-3300023179-91</strain>
    </source>
</reference>
<name>A0A6C0HCR0_9ZZZZ</name>
<dbReference type="AlphaFoldDB" id="A0A6C0HCR0"/>
<accession>A0A6C0HCR0</accession>
<evidence type="ECO:0000313" key="1">
    <source>
        <dbReference type="EMBL" id="QHT78422.1"/>
    </source>
</evidence>
<organism evidence="1">
    <name type="scientific">viral metagenome</name>
    <dbReference type="NCBI Taxonomy" id="1070528"/>
    <lineage>
        <taxon>unclassified sequences</taxon>
        <taxon>metagenomes</taxon>
        <taxon>organismal metagenomes</taxon>
    </lineage>
</organism>